<dbReference type="RefSeq" id="WP_111331924.1">
    <property type="nucleotide sequence ID" value="NZ_CP030032.1"/>
</dbReference>
<organism evidence="1 2">
    <name type="scientific">Bradymonas sediminis</name>
    <dbReference type="NCBI Taxonomy" id="1548548"/>
    <lineage>
        <taxon>Bacteria</taxon>
        <taxon>Deltaproteobacteria</taxon>
        <taxon>Bradymonadales</taxon>
        <taxon>Bradymonadaceae</taxon>
        <taxon>Bradymonas</taxon>
    </lineage>
</organism>
<dbReference type="KEGG" id="bsed:DN745_02670"/>
<dbReference type="Proteomes" id="UP000249799">
    <property type="component" value="Chromosome"/>
</dbReference>
<reference evidence="1 2" key="1">
    <citation type="submission" date="2018-06" db="EMBL/GenBank/DDBJ databases">
        <title>Lujinxingia sediminis gen. nov. sp. nov., a new facultative anaerobic member of the class Deltaproteobacteria, and proposal of Lujinxingaceae fam. nov.</title>
        <authorList>
            <person name="Guo L.-Y."/>
            <person name="Li C.-M."/>
            <person name="Wang S."/>
            <person name="Du Z.-J."/>
        </authorList>
    </citation>
    <scope>NUCLEOTIDE SEQUENCE [LARGE SCALE GENOMIC DNA]</scope>
    <source>
        <strain evidence="1 2">FA350</strain>
    </source>
</reference>
<protein>
    <submittedName>
        <fullName evidence="1">Uncharacterized protein</fullName>
    </submittedName>
</protein>
<proteinExistence type="predicted"/>
<evidence type="ECO:0000313" key="2">
    <source>
        <dbReference type="Proteomes" id="UP000249799"/>
    </source>
</evidence>
<keyword evidence="2" id="KW-1185">Reference proteome</keyword>
<dbReference type="EMBL" id="CP030032">
    <property type="protein sequence ID" value="AWV88301.1"/>
    <property type="molecule type" value="Genomic_DNA"/>
</dbReference>
<evidence type="ECO:0000313" key="1">
    <source>
        <dbReference type="EMBL" id="AWV88301.1"/>
    </source>
</evidence>
<sequence length="593" mass="66949">MQTTDTPSDSAVEITAEMKEESRLARRFFSQIDRMSTLLSSYPDGHPVVMQSVANAYDALYEFFELSDRLTVQVDPHSMLLPGSDLVVWETAEPRDFCFMLSRDGVFLIHLLAGITRAELRRFISILNQLLNPVDLSIDAVTLMFEGNFSYIAYEALDESLAALAGIDADIRDRDTADEREMIEEMFNDAFKDAETMQDKAMGAGSMDEHFQLRMQMRHERQRKLEVGSRQFLSLSQQSQTHLIDLKRGFTQHRELEHREGEILSALLGARPKPQLQRECITQIGEVMGGLVETDEPWEALSFLKIIHTWRDRFAPQTSDDLKSVVRDCFTQVRLSGLLKLVAAGDKSQRRAILKMFDALRLNKATMSIATVLGWELDPQARTDIMAYIRKQAGLDLDILAEVLANAPDDQVGSILEILLTKMPQSRPMLVDYLRNPRDTASQLRVLEGLQGTWKDAAEIRELLVPLLDAPEAPLQLEAMRSFCESAPQHVARVMSAHIDTRLQKRPEDEVREIVGLFATHGGPEATKHLKSLIRRRGVVSAGEQELAVTIARALVRTPRPHVIELLESVSGDWLVPKRIRGTCQEVADLLKL</sequence>
<name>A0A2Z4FH18_9DELT</name>
<dbReference type="OrthoDB" id="5479502at2"/>
<gene>
    <name evidence="1" type="ORF">DN745_02670</name>
</gene>
<dbReference type="AlphaFoldDB" id="A0A2Z4FH18"/>
<accession>A0A2Z4FH18</accession>